<dbReference type="AlphaFoldDB" id="A0A2T9ZG17"/>
<evidence type="ECO:0000313" key="3">
    <source>
        <dbReference type="Proteomes" id="UP000245609"/>
    </source>
</evidence>
<proteinExistence type="predicted"/>
<feature type="region of interest" description="Disordered" evidence="1">
    <location>
        <begin position="292"/>
        <end position="330"/>
    </location>
</feature>
<evidence type="ECO:0000313" key="2">
    <source>
        <dbReference type="EMBL" id="PVV03552.1"/>
    </source>
</evidence>
<organism evidence="2 3">
    <name type="scientific">Smittium megazygosporum</name>
    <dbReference type="NCBI Taxonomy" id="133381"/>
    <lineage>
        <taxon>Eukaryota</taxon>
        <taxon>Fungi</taxon>
        <taxon>Fungi incertae sedis</taxon>
        <taxon>Zoopagomycota</taxon>
        <taxon>Kickxellomycotina</taxon>
        <taxon>Harpellomycetes</taxon>
        <taxon>Harpellales</taxon>
        <taxon>Legeriomycetaceae</taxon>
        <taxon>Smittium</taxon>
    </lineage>
</organism>
<evidence type="ECO:0000256" key="1">
    <source>
        <dbReference type="SAM" id="MobiDB-lite"/>
    </source>
</evidence>
<accession>A0A2T9ZG17</accession>
<comment type="caution">
    <text evidence="2">The sequence shown here is derived from an EMBL/GenBank/DDBJ whole genome shotgun (WGS) entry which is preliminary data.</text>
</comment>
<sequence length="330" mass="37590">MTHNLNKVNKSYIQNLYIENSGVNPETKLNALNEAQNNKEATSLSRETNPNEITTSESDMEINLEHSRLPRFKKRIETLKPLFQPDYSILSIQEIHYIYFKEDKRPFYHKLYTSFEKASNTILLGDFNITKSNTTDRHPPWETPSEYFLLKKKICNTIEPYYKKLYSKGLTNSKARKELVGYLRASIDKKDKKMLLSPISGTEIEYTINTTKNSSSPVPGRLTYNLYKQFAGTVSDVLAKLFDEFLKNHVLSGYFRKSRMNLRVIIISNASESQTAISGLGRRVGQLDAGQTENAEYQGTKSDQSPYPTATRLVLSSSSSKGSPHGRNSL</sequence>
<gene>
    <name evidence="2" type="ORF">BB560_001961</name>
</gene>
<feature type="compositionally biased region" description="Polar residues" evidence="1">
    <location>
        <begin position="292"/>
        <end position="308"/>
    </location>
</feature>
<dbReference type="Proteomes" id="UP000245609">
    <property type="component" value="Unassembled WGS sequence"/>
</dbReference>
<protein>
    <submittedName>
        <fullName evidence="2">Uncharacterized protein</fullName>
    </submittedName>
</protein>
<keyword evidence="3" id="KW-1185">Reference proteome</keyword>
<reference evidence="2 3" key="1">
    <citation type="journal article" date="2018" name="MBio">
        <title>Comparative Genomics Reveals the Core Gene Toolbox for the Fungus-Insect Symbiosis.</title>
        <authorList>
            <person name="Wang Y."/>
            <person name="Stata M."/>
            <person name="Wang W."/>
            <person name="Stajich J.E."/>
            <person name="White M.M."/>
            <person name="Moncalvo J.M."/>
        </authorList>
    </citation>
    <scope>NUCLEOTIDE SEQUENCE [LARGE SCALE GENOMIC DNA]</scope>
    <source>
        <strain evidence="2 3">SC-DP-2</strain>
    </source>
</reference>
<name>A0A2T9ZG17_9FUNG</name>
<dbReference type="EMBL" id="MBFS01000218">
    <property type="protein sequence ID" value="PVV03552.1"/>
    <property type="molecule type" value="Genomic_DNA"/>
</dbReference>